<dbReference type="AlphaFoldDB" id="W4KEW4"/>
<feature type="region of interest" description="Disordered" evidence="1">
    <location>
        <begin position="1"/>
        <end position="95"/>
    </location>
</feature>
<dbReference type="OrthoDB" id="3240950at2759"/>
<evidence type="ECO:0000313" key="2">
    <source>
        <dbReference type="EMBL" id="ETW84378.1"/>
    </source>
</evidence>
<dbReference type="KEGG" id="hir:HETIRDRAFT_116684"/>
<dbReference type="HOGENOM" id="CLU_756616_0_0_1"/>
<feature type="compositionally biased region" description="Polar residues" evidence="1">
    <location>
        <begin position="15"/>
        <end position="26"/>
    </location>
</feature>
<keyword evidence="3" id="KW-1185">Reference proteome</keyword>
<evidence type="ECO:0000256" key="1">
    <source>
        <dbReference type="SAM" id="MobiDB-lite"/>
    </source>
</evidence>
<dbReference type="EMBL" id="KI925456">
    <property type="protein sequence ID" value="ETW84378.1"/>
    <property type="molecule type" value="Genomic_DNA"/>
</dbReference>
<dbReference type="RefSeq" id="XP_009544056.1">
    <property type="nucleotide sequence ID" value="XM_009545761.1"/>
</dbReference>
<proteinExistence type="predicted"/>
<organism evidence="2 3">
    <name type="scientific">Heterobasidion irregulare (strain TC 32-1)</name>
    <dbReference type="NCBI Taxonomy" id="747525"/>
    <lineage>
        <taxon>Eukaryota</taxon>
        <taxon>Fungi</taxon>
        <taxon>Dikarya</taxon>
        <taxon>Basidiomycota</taxon>
        <taxon>Agaricomycotina</taxon>
        <taxon>Agaricomycetes</taxon>
        <taxon>Russulales</taxon>
        <taxon>Bondarzewiaceae</taxon>
        <taxon>Heterobasidion</taxon>
        <taxon>Heterobasidion annosum species complex</taxon>
    </lineage>
</organism>
<name>W4KEW4_HETIT</name>
<evidence type="ECO:0000313" key="3">
    <source>
        <dbReference type="Proteomes" id="UP000030671"/>
    </source>
</evidence>
<dbReference type="Proteomes" id="UP000030671">
    <property type="component" value="Unassembled WGS sequence"/>
</dbReference>
<sequence length="366" mass="41348">MPHFNVFRSRRIENSGITEDSNSFNDGQMPRPPERRQHPPSGFRSILTRNRRARPQTNAHTDDEEWQLLDRPPNMRATVEDYSSDEEPAPSDVTDSSVHYISESSAVDSQVPLVEREDEPISSRLYEQFSNSATPHASHVTRLELQDRDIEDHHRSNGSLRPYMDPPISHSPTLSSSSASIVYTLDDGTRVQVPTASYQRGRSSHRQATRKDKTYYIIPPGMNVIFRDKDGSEITRGADVIRTLILSVGDFTGTSTPMRYQEAPIILRDESGRIIYQYVTNLTLIRASYTYPPKDRVAGNTHSRDGPSVVHLGRTTITISIVLSRYIALLAFKAHRAWSTWVKIAHQGPQLLTFGIKPVILEVTTV</sequence>
<accession>W4KEW4</accession>
<reference evidence="2 3" key="1">
    <citation type="journal article" date="2012" name="New Phytol.">
        <title>Insight into trade-off between wood decay and parasitism from the genome of a fungal forest pathogen.</title>
        <authorList>
            <person name="Olson A."/>
            <person name="Aerts A."/>
            <person name="Asiegbu F."/>
            <person name="Belbahri L."/>
            <person name="Bouzid O."/>
            <person name="Broberg A."/>
            <person name="Canback B."/>
            <person name="Coutinho P.M."/>
            <person name="Cullen D."/>
            <person name="Dalman K."/>
            <person name="Deflorio G."/>
            <person name="van Diepen L.T."/>
            <person name="Dunand C."/>
            <person name="Duplessis S."/>
            <person name="Durling M."/>
            <person name="Gonthier P."/>
            <person name="Grimwood J."/>
            <person name="Fossdal C.G."/>
            <person name="Hansson D."/>
            <person name="Henrissat B."/>
            <person name="Hietala A."/>
            <person name="Himmelstrand K."/>
            <person name="Hoffmeister D."/>
            <person name="Hogberg N."/>
            <person name="James T.Y."/>
            <person name="Karlsson M."/>
            <person name="Kohler A."/>
            <person name="Kues U."/>
            <person name="Lee Y.H."/>
            <person name="Lin Y.C."/>
            <person name="Lind M."/>
            <person name="Lindquist E."/>
            <person name="Lombard V."/>
            <person name="Lucas S."/>
            <person name="Lunden K."/>
            <person name="Morin E."/>
            <person name="Murat C."/>
            <person name="Park J."/>
            <person name="Raffaello T."/>
            <person name="Rouze P."/>
            <person name="Salamov A."/>
            <person name="Schmutz J."/>
            <person name="Solheim H."/>
            <person name="Stahlberg J."/>
            <person name="Velez H."/>
            <person name="de Vries R.P."/>
            <person name="Wiebenga A."/>
            <person name="Woodward S."/>
            <person name="Yakovlev I."/>
            <person name="Garbelotto M."/>
            <person name="Martin F."/>
            <person name="Grigoriev I.V."/>
            <person name="Stenlid J."/>
        </authorList>
    </citation>
    <scope>NUCLEOTIDE SEQUENCE [LARGE SCALE GENOMIC DNA]</scope>
    <source>
        <strain evidence="2 3">TC 32-1</strain>
    </source>
</reference>
<dbReference type="InParanoid" id="W4KEW4"/>
<protein>
    <submittedName>
        <fullName evidence="2">Uncharacterized protein</fullName>
    </submittedName>
</protein>
<dbReference type="GeneID" id="20666518"/>
<gene>
    <name evidence="2" type="ORF">HETIRDRAFT_116684</name>
</gene>